<evidence type="ECO:0000256" key="2">
    <source>
        <dbReference type="ARBA" id="ARBA00022448"/>
    </source>
</evidence>
<dbReference type="OMA" id="NAIEYPQ"/>
<dbReference type="Gene3D" id="3.40.50.720">
    <property type="entry name" value="NAD(P)-binding Rossmann-like Domain"/>
    <property type="match status" value="1"/>
</dbReference>
<dbReference type="GO" id="GO:0015079">
    <property type="term" value="F:potassium ion transmembrane transporter activity"/>
    <property type="evidence" value="ECO:0007669"/>
    <property type="project" value="InterPro"/>
</dbReference>
<dbReference type="InterPro" id="IPR006037">
    <property type="entry name" value="RCK_C"/>
</dbReference>
<dbReference type="InterPro" id="IPR006036">
    <property type="entry name" value="K_uptake_TrkA"/>
</dbReference>
<keyword evidence="2" id="KW-0813">Transport</keyword>
<reference evidence="9 10" key="1">
    <citation type="submission" date="2015-03" db="EMBL/GenBank/DDBJ databases">
        <title>Genomic characterization of Dehalococcoides mccartyi strain 11a5, an unusal plasmid-containing chloroethene dechlorinator.</title>
        <authorList>
            <person name="Zhao S."/>
            <person name="Ding C."/>
            <person name="He J."/>
        </authorList>
    </citation>
    <scope>NUCLEOTIDE SEQUENCE [LARGE SCALE GENOMIC DNA]</scope>
    <source>
        <strain evidence="9 10">11a5</strain>
    </source>
</reference>
<dbReference type="SUPFAM" id="SSF51735">
    <property type="entry name" value="NAD(P)-binding Rossmann-fold domains"/>
    <property type="match status" value="1"/>
</dbReference>
<dbReference type="AlphaFoldDB" id="A0A142V7Y5"/>
<keyword evidence="3" id="KW-0633">Potassium transport</keyword>
<feature type="domain" description="RCK N-terminal" evidence="7">
    <location>
        <begin position="1"/>
        <end position="124"/>
    </location>
</feature>
<evidence type="ECO:0000256" key="5">
    <source>
        <dbReference type="ARBA" id="ARBA00023027"/>
    </source>
</evidence>
<evidence type="ECO:0000256" key="4">
    <source>
        <dbReference type="ARBA" id="ARBA00022958"/>
    </source>
</evidence>
<proteinExistence type="predicted"/>
<dbReference type="PROSITE" id="PS51201">
    <property type="entry name" value="RCK_N"/>
    <property type="match status" value="1"/>
</dbReference>
<dbReference type="PATRIC" id="fig|61435.6.peg.33"/>
<dbReference type="RefSeq" id="WP_011308663.1">
    <property type="nucleotide sequence ID" value="NZ_AP024514.1"/>
</dbReference>
<gene>
    <name evidence="9" type="ORF">Dm11a5_0026</name>
</gene>
<accession>A0A142V7Y5</accession>
<keyword evidence="6" id="KW-0406">Ion transport</keyword>
<protein>
    <recommendedName>
        <fullName evidence="1">Trk system potassium uptake protein TrkA</fullName>
    </recommendedName>
</protein>
<dbReference type="GO" id="GO:0005886">
    <property type="term" value="C:plasma membrane"/>
    <property type="evidence" value="ECO:0007669"/>
    <property type="project" value="InterPro"/>
</dbReference>
<dbReference type="Pfam" id="PF02254">
    <property type="entry name" value="TrkA_N"/>
    <property type="match status" value="1"/>
</dbReference>
<evidence type="ECO:0000256" key="1">
    <source>
        <dbReference type="ARBA" id="ARBA00017378"/>
    </source>
</evidence>
<dbReference type="InterPro" id="IPR036721">
    <property type="entry name" value="RCK_C_sf"/>
</dbReference>
<evidence type="ECO:0000259" key="8">
    <source>
        <dbReference type="PROSITE" id="PS51202"/>
    </source>
</evidence>
<dbReference type="EMBL" id="CP011127">
    <property type="protein sequence ID" value="AMU85858.1"/>
    <property type="molecule type" value="Genomic_DNA"/>
</dbReference>
<dbReference type="Gene3D" id="3.30.70.1450">
    <property type="entry name" value="Regulator of K+ conductance, C-terminal domain"/>
    <property type="match status" value="1"/>
</dbReference>
<dbReference type="PROSITE" id="PS51202">
    <property type="entry name" value="RCK_C"/>
    <property type="match status" value="1"/>
</dbReference>
<dbReference type="InterPro" id="IPR036291">
    <property type="entry name" value="NAD(P)-bd_dom_sf"/>
</dbReference>
<name>A0A142V7Y5_9CHLR</name>
<evidence type="ECO:0000256" key="6">
    <source>
        <dbReference type="ARBA" id="ARBA00023065"/>
    </source>
</evidence>
<keyword evidence="5" id="KW-0520">NAD</keyword>
<dbReference type="Proteomes" id="UP000076394">
    <property type="component" value="Chromosome"/>
</dbReference>
<keyword evidence="4" id="KW-0630">Potassium</keyword>
<dbReference type="InterPro" id="IPR050721">
    <property type="entry name" value="Trk_Ktr_HKT_K-transport"/>
</dbReference>
<dbReference type="Pfam" id="PF02080">
    <property type="entry name" value="TrkA_C"/>
    <property type="match status" value="1"/>
</dbReference>
<evidence type="ECO:0000259" key="7">
    <source>
        <dbReference type="PROSITE" id="PS51201"/>
    </source>
</evidence>
<dbReference type="InterPro" id="IPR003148">
    <property type="entry name" value="RCK_N"/>
</dbReference>
<dbReference type="PANTHER" id="PTHR43833:SF5">
    <property type="entry name" value="TRK SYSTEM POTASSIUM UPTAKE PROTEIN TRKA"/>
    <property type="match status" value="1"/>
</dbReference>
<evidence type="ECO:0000256" key="3">
    <source>
        <dbReference type="ARBA" id="ARBA00022538"/>
    </source>
</evidence>
<sequence length="221" mass="24106">MYVVVIGGGRLGYYLLKALLNDGHEVLLIEKNSSLCDGINKEMGSVCLHGDGCETAVLTEAGTSRADLLIAVTGDDEDNLVACQVAKYKFNVPRTIARVRNPKNESVFRQLGVDSTVNSTNIILEHIEHEVPSHAMTHLLTLHGKDLEIIDIRIPENALTVGKQIHELVLPPQTIISLIVRKDGKPILPRPETTVQVGDQFMIVTSAAKEAEIRDILTATA</sequence>
<dbReference type="SUPFAM" id="SSF116726">
    <property type="entry name" value="TrkA C-terminal domain-like"/>
    <property type="match status" value="1"/>
</dbReference>
<evidence type="ECO:0000313" key="10">
    <source>
        <dbReference type="Proteomes" id="UP000076394"/>
    </source>
</evidence>
<feature type="domain" description="RCK C-terminal" evidence="8">
    <location>
        <begin position="137"/>
        <end position="219"/>
    </location>
</feature>
<dbReference type="OrthoDB" id="9775180at2"/>
<dbReference type="PRINTS" id="PR00335">
    <property type="entry name" value="KUPTAKETRKA"/>
</dbReference>
<dbReference type="PANTHER" id="PTHR43833">
    <property type="entry name" value="POTASSIUM CHANNEL PROTEIN 2-RELATED-RELATED"/>
    <property type="match status" value="1"/>
</dbReference>
<organism evidence="9 10">
    <name type="scientific">Dehalococcoides mccartyi</name>
    <dbReference type="NCBI Taxonomy" id="61435"/>
    <lineage>
        <taxon>Bacteria</taxon>
        <taxon>Bacillati</taxon>
        <taxon>Chloroflexota</taxon>
        <taxon>Dehalococcoidia</taxon>
        <taxon>Dehalococcoidales</taxon>
        <taxon>Dehalococcoidaceae</taxon>
        <taxon>Dehalococcoides</taxon>
    </lineage>
</organism>
<evidence type="ECO:0000313" key="9">
    <source>
        <dbReference type="EMBL" id="AMU85858.1"/>
    </source>
</evidence>